<dbReference type="EMBL" id="LR796371">
    <property type="protein sequence ID" value="CAB4140017.1"/>
    <property type="molecule type" value="Genomic_DNA"/>
</dbReference>
<gene>
    <name evidence="1" type="ORF">UFOVP397_53</name>
</gene>
<name>A0A6J5M3R6_9CAUD</name>
<evidence type="ECO:0000313" key="1">
    <source>
        <dbReference type="EMBL" id="CAB4140017.1"/>
    </source>
</evidence>
<organism evidence="1">
    <name type="scientific">uncultured Caudovirales phage</name>
    <dbReference type="NCBI Taxonomy" id="2100421"/>
    <lineage>
        <taxon>Viruses</taxon>
        <taxon>Duplodnaviria</taxon>
        <taxon>Heunggongvirae</taxon>
        <taxon>Uroviricota</taxon>
        <taxon>Caudoviricetes</taxon>
        <taxon>Peduoviridae</taxon>
        <taxon>Maltschvirus</taxon>
        <taxon>Maltschvirus maltsch</taxon>
    </lineage>
</organism>
<sequence length="88" mass="9450">MNAEQLLAQAELAARDARGALEHPGLQAALTRLEAQYLDQIRASGPADRDGREAAYFRLRALADLRADLSATVAAPGVIARNHKSTLK</sequence>
<protein>
    <submittedName>
        <fullName evidence="1">Uncharacterized protein</fullName>
    </submittedName>
</protein>
<reference evidence="1" key="1">
    <citation type="submission" date="2020-04" db="EMBL/GenBank/DDBJ databases">
        <authorList>
            <person name="Chiriac C."/>
            <person name="Salcher M."/>
            <person name="Ghai R."/>
            <person name="Kavagutti S V."/>
        </authorList>
    </citation>
    <scope>NUCLEOTIDE SEQUENCE</scope>
</reference>
<accession>A0A6J5M3R6</accession>
<proteinExistence type="predicted"/>